<dbReference type="Proteomes" id="UP000011519">
    <property type="component" value="Unassembled WGS sequence"/>
</dbReference>
<dbReference type="InterPro" id="IPR056531">
    <property type="entry name" value="HVO_A0563_N"/>
</dbReference>
<dbReference type="InterPro" id="IPR007050">
    <property type="entry name" value="HTH_bacterioopsin"/>
</dbReference>
<evidence type="ECO:0000313" key="5">
    <source>
        <dbReference type="EMBL" id="ELY91709.1"/>
    </source>
</evidence>
<organism evidence="5 6">
    <name type="scientific">Natrialba hulunbeirensis JCM 10989</name>
    <dbReference type="NCBI Taxonomy" id="1227493"/>
    <lineage>
        <taxon>Archaea</taxon>
        <taxon>Methanobacteriati</taxon>
        <taxon>Methanobacteriota</taxon>
        <taxon>Stenosarchaea group</taxon>
        <taxon>Halobacteria</taxon>
        <taxon>Halobacteriales</taxon>
        <taxon>Natrialbaceae</taxon>
        <taxon>Natrialba</taxon>
    </lineage>
</organism>
<dbReference type="OrthoDB" id="27447at2157"/>
<evidence type="ECO:0000259" key="4">
    <source>
        <dbReference type="Pfam" id="PF24280"/>
    </source>
</evidence>
<dbReference type="Pfam" id="PF24280">
    <property type="entry name" value="HVO_A0563_N"/>
    <property type="match status" value="1"/>
</dbReference>
<dbReference type="RefSeq" id="WP_006653053.1">
    <property type="nucleotide sequence ID" value="NZ_AOIM01000026.1"/>
</dbReference>
<evidence type="ECO:0000256" key="2">
    <source>
        <dbReference type="ARBA" id="ARBA00023163"/>
    </source>
</evidence>
<name>L9ZZD7_9EURY</name>
<dbReference type="Pfam" id="PF04967">
    <property type="entry name" value="HTH_10"/>
    <property type="match status" value="1"/>
</dbReference>
<keyword evidence="6" id="KW-1185">Reference proteome</keyword>
<protein>
    <submittedName>
        <fullName evidence="5">Bacterio-opsin activator HTH domain-containing protein</fullName>
    </submittedName>
</protein>
<sequence length="215" mass="23901">MYVGVFRIDGGSPYAQSTARTDTSIELWCNDHCDLLHVTGEQQTAVVNHVSNEVGVRERIEQDETTQTIITDDCLKQHGDDYIESYLAAHGCLLVPPLRYEDGMKVVRVLALDGANLSAFYRDIAADYAVTVDSKHELDSVPAETPFLATDSPVPDLSDRQKEIFLLAYERGYYEIPRETTTAELADSVGLGRRTVEHHLRRAEAKVAAGVVDFL</sequence>
<dbReference type="PANTHER" id="PTHR34236:SF1">
    <property type="entry name" value="DIMETHYL SULFOXIDE REDUCTASE TRANSCRIPTIONAL ACTIVATOR"/>
    <property type="match status" value="1"/>
</dbReference>
<dbReference type="AlphaFoldDB" id="L9ZZD7"/>
<keyword evidence="2" id="KW-0804">Transcription</keyword>
<feature type="domain" description="HVO-A0563 N-terminal" evidence="4">
    <location>
        <begin position="5"/>
        <end position="146"/>
    </location>
</feature>
<gene>
    <name evidence="5" type="ORF">C483_09219</name>
</gene>
<dbReference type="PANTHER" id="PTHR34236">
    <property type="entry name" value="DIMETHYL SULFOXIDE REDUCTASE TRANSCRIPTIONAL ACTIVATOR"/>
    <property type="match status" value="1"/>
</dbReference>
<evidence type="ECO:0000259" key="3">
    <source>
        <dbReference type="Pfam" id="PF04967"/>
    </source>
</evidence>
<dbReference type="EMBL" id="AOIM01000026">
    <property type="protein sequence ID" value="ELY91709.1"/>
    <property type="molecule type" value="Genomic_DNA"/>
</dbReference>
<dbReference type="PATRIC" id="fig|1227493.4.peg.1829"/>
<accession>L9ZZD7</accession>
<comment type="caution">
    <text evidence="5">The sequence shown here is derived from an EMBL/GenBank/DDBJ whole genome shotgun (WGS) entry which is preliminary data.</text>
</comment>
<dbReference type="Gene3D" id="1.10.10.10">
    <property type="entry name" value="Winged helix-like DNA-binding domain superfamily/Winged helix DNA-binding domain"/>
    <property type="match status" value="1"/>
</dbReference>
<feature type="domain" description="HTH bat-type" evidence="3">
    <location>
        <begin position="157"/>
        <end position="208"/>
    </location>
</feature>
<dbReference type="STRING" id="1227493.C483_09219"/>
<evidence type="ECO:0000256" key="1">
    <source>
        <dbReference type="ARBA" id="ARBA00023015"/>
    </source>
</evidence>
<reference evidence="5 6" key="1">
    <citation type="journal article" date="2014" name="PLoS Genet.">
        <title>Phylogenetically driven sequencing of extremely halophilic archaea reveals strategies for static and dynamic osmo-response.</title>
        <authorList>
            <person name="Becker E.A."/>
            <person name="Seitzer P.M."/>
            <person name="Tritt A."/>
            <person name="Larsen D."/>
            <person name="Krusor M."/>
            <person name="Yao A.I."/>
            <person name="Wu D."/>
            <person name="Madern D."/>
            <person name="Eisen J.A."/>
            <person name="Darling A.E."/>
            <person name="Facciotti M.T."/>
        </authorList>
    </citation>
    <scope>NUCLEOTIDE SEQUENCE [LARGE SCALE GENOMIC DNA]</scope>
    <source>
        <strain evidence="5 6">JCM 10989</strain>
    </source>
</reference>
<dbReference type="InterPro" id="IPR036388">
    <property type="entry name" value="WH-like_DNA-bd_sf"/>
</dbReference>
<keyword evidence="1" id="KW-0805">Transcription regulation</keyword>
<evidence type="ECO:0000313" key="6">
    <source>
        <dbReference type="Proteomes" id="UP000011519"/>
    </source>
</evidence>
<proteinExistence type="predicted"/>